<dbReference type="InterPro" id="IPR036870">
    <property type="entry name" value="Ribosomal_bS18_sf"/>
</dbReference>
<dbReference type="EMBL" id="JBDJPC010000010">
    <property type="protein sequence ID" value="KAL1490230.1"/>
    <property type="molecule type" value="Genomic_DNA"/>
</dbReference>
<dbReference type="AlphaFoldDB" id="A0ABD1E6L9"/>
<protein>
    <recommendedName>
        <fullName evidence="6">Mitochondrial ribosomal protein S18C</fullName>
    </recommendedName>
</protein>
<organism evidence="4 5">
    <name type="scientific">Hypothenemus hampei</name>
    <name type="common">Coffee berry borer</name>
    <dbReference type="NCBI Taxonomy" id="57062"/>
    <lineage>
        <taxon>Eukaryota</taxon>
        <taxon>Metazoa</taxon>
        <taxon>Ecdysozoa</taxon>
        <taxon>Arthropoda</taxon>
        <taxon>Hexapoda</taxon>
        <taxon>Insecta</taxon>
        <taxon>Pterygota</taxon>
        <taxon>Neoptera</taxon>
        <taxon>Endopterygota</taxon>
        <taxon>Coleoptera</taxon>
        <taxon>Polyphaga</taxon>
        <taxon>Cucujiformia</taxon>
        <taxon>Curculionidae</taxon>
        <taxon>Scolytinae</taxon>
        <taxon>Hypothenemus</taxon>
    </lineage>
</organism>
<dbReference type="SUPFAM" id="SSF46911">
    <property type="entry name" value="Ribosomal protein S18"/>
    <property type="match status" value="1"/>
</dbReference>
<dbReference type="PANTHER" id="PTHR13479">
    <property type="entry name" value="30S RIBOSOMAL PROTEIN S18"/>
    <property type="match status" value="1"/>
</dbReference>
<dbReference type="GO" id="GO:0005840">
    <property type="term" value="C:ribosome"/>
    <property type="evidence" value="ECO:0007669"/>
    <property type="project" value="UniProtKB-KW"/>
</dbReference>
<keyword evidence="5" id="KW-1185">Reference proteome</keyword>
<reference evidence="4 5" key="1">
    <citation type="submission" date="2024-05" db="EMBL/GenBank/DDBJ databases">
        <title>Genetic variation in Jamaican populations of the coffee berry borer (Hypothenemus hampei).</title>
        <authorList>
            <person name="Errbii M."/>
            <person name="Myrie A."/>
        </authorList>
    </citation>
    <scope>NUCLEOTIDE SEQUENCE [LARGE SCALE GENOMIC DNA]</scope>
    <source>
        <strain evidence="4">JA-Hopewell-2020-01-JO</strain>
        <tissue evidence="4">Whole body</tissue>
    </source>
</reference>
<keyword evidence="3" id="KW-0687">Ribonucleoprotein</keyword>
<comment type="caution">
    <text evidence="4">The sequence shown here is derived from an EMBL/GenBank/DDBJ whole genome shotgun (WGS) entry which is preliminary data.</text>
</comment>
<evidence type="ECO:0000256" key="2">
    <source>
        <dbReference type="ARBA" id="ARBA00022980"/>
    </source>
</evidence>
<sequence length="129" mass="15339">MARNITPFLNKFFALRCRPSYFSTSFQDNPVFDMENPFEKEEEKCILCKHEIQVDYKNVKLLSQFQSPYTGRIYGRHITRLCKQQQELVEKEIVKAQNAGLMATYLKEAVYLEDPKLFDPENPIRPHRF</sequence>
<proteinExistence type="inferred from homology"/>
<accession>A0ABD1E6L9</accession>
<evidence type="ECO:0000313" key="4">
    <source>
        <dbReference type="EMBL" id="KAL1490230.1"/>
    </source>
</evidence>
<keyword evidence="2" id="KW-0689">Ribosomal protein</keyword>
<dbReference type="InterPro" id="IPR001648">
    <property type="entry name" value="Ribosomal_bS18"/>
</dbReference>
<evidence type="ECO:0000256" key="1">
    <source>
        <dbReference type="ARBA" id="ARBA00005589"/>
    </source>
</evidence>
<evidence type="ECO:0008006" key="6">
    <source>
        <dbReference type="Google" id="ProtNLM"/>
    </source>
</evidence>
<dbReference type="Gene3D" id="4.10.640.10">
    <property type="entry name" value="Ribosomal protein S18"/>
    <property type="match status" value="1"/>
</dbReference>
<dbReference type="GO" id="GO:1990904">
    <property type="term" value="C:ribonucleoprotein complex"/>
    <property type="evidence" value="ECO:0007669"/>
    <property type="project" value="UniProtKB-KW"/>
</dbReference>
<dbReference type="Pfam" id="PF01084">
    <property type="entry name" value="Ribosomal_S18"/>
    <property type="match status" value="1"/>
</dbReference>
<gene>
    <name evidence="4" type="ORF">ABEB36_012959</name>
</gene>
<evidence type="ECO:0000256" key="3">
    <source>
        <dbReference type="ARBA" id="ARBA00023274"/>
    </source>
</evidence>
<name>A0ABD1E6L9_HYPHA</name>
<evidence type="ECO:0000313" key="5">
    <source>
        <dbReference type="Proteomes" id="UP001566132"/>
    </source>
</evidence>
<dbReference type="FunFam" id="4.10.640.10:FF:000018">
    <property type="entry name" value="28S ribosomal protein S18C, mitochondrial"/>
    <property type="match status" value="1"/>
</dbReference>
<dbReference type="PANTHER" id="PTHR13479:SF40">
    <property type="entry name" value="SMALL RIBOSOMAL SUBUNIT PROTEIN BS18M"/>
    <property type="match status" value="1"/>
</dbReference>
<dbReference type="Proteomes" id="UP001566132">
    <property type="component" value="Unassembled WGS sequence"/>
</dbReference>
<comment type="similarity">
    <text evidence="1">Belongs to the bacterial ribosomal protein bS18 family.</text>
</comment>